<dbReference type="InterPro" id="IPR023395">
    <property type="entry name" value="MCP_dom_sf"/>
</dbReference>
<sequence>MSGETGLPTRMVFGALGGMGAACFCHPLDVIRVQMQVDPTAGNPLVTGMNIFKRGGLRTLYSGIDAAFLRQWTYGSCRVGIYSYLLSSAQEKGSVSFQTKLGIGCTAGAIGSFVGTPSELALVRMSADSSLAPELRRNYKNVVDCCMRIAKEDGIAGLWKGSTPTIVRATSLSGATLGCYSESKERLNKYFPQYFGKDSGPTWLVSTLFASFVATTVSTPFDVVKSRIQNMPKPKAGEKPLYSGMFNCFATSIKAEGPLVVFKGFVPAFLKLTPYNIISLTLTEALMTAYTGKAAF</sequence>
<evidence type="ECO:0000256" key="5">
    <source>
        <dbReference type="ARBA" id="ARBA00022737"/>
    </source>
</evidence>
<name>A0AAE0FCN3_9CHLO</name>
<evidence type="ECO:0000313" key="10">
    <source>
        <dbReference type="EMBL" id="KAK3257289.1"/>
    </source>
</evidence>
<evidence type="ECO:0000256" key="6">
    <source>
        <dbReference type="ARBA" id="ARBA00022989"/>
    </source>
</evidence>
<evidence type="ECO:0000256" key="2">
    <source>
        <dbReference type="ARBA" id="ARBA00006375"/>
    </source>
</evidence>
<evidence type="ECO:0000256" key="7">
    <source>
        <dbReference type="ARBA" id="ARBA00023136"/>
    </source>
</evidence>
<feature type="repeat" description="Solcar" evidence="8">
    <location>
        <begin position="5"/>
        <end position="88"/>
    </location>
</feature>
<dbReference type="GO" id="GO:0016020">
    <property type="term" value="C:membrane"/>
    <property type="evidence" value="ECO:0007669"/>
    <property type="project" value="UniProtKB-SubCell"/>
</dbReference>
<keyword evidence="6" id="KW-1133">Transmembrane helix</keyword>
<dbReference type="EMBL" id="LGRX02020715">
    <property type="protein sequence ID" value="KAK3257289.1"/>
    <property type="molecule type" value="Genomic_DNA"/>
</dbReference>
<evidence type="ECO:0000256" key="4">
    <source>
        <dbReference type="ARBA" id="ARBA00022692"/>
    </source>
</evidence>
<evidence type="ECO:0000256" key="8">
    <source>
        <dbReference type="PROSITE-ProRule" id="PRU00282"/>
    </source>
</evidence>
<keyword evidence="4 8" id="KW-0812">Transmembrane</keyword>
<comment type="subcellular location">
    <subcellularLocation>
        <location evidence="1">Membrane</location>
        <topology evidence="1">Multi-pass membrane protein</topology>
    </subcellularLocation>
</comment>
<gene>
    <name evidence="10" type="ORF">CYMTET_33618</name>
</gene>
<dbReference type="Proteomes" id="UP001190700">
    <property type="component" value="Unassembled WGS sequence"/>
</dbReference>
<keyword evidence="3 9" id="KW-0813">Transport</keyword>
<feature type="repeat" description="Solcar" evidence="8">
    <location>
        <begin position="198"/>
        <end position="289"/>
    </location>
</feature>
<evidence type="ECO:0000313" key="11">
    <source>
        <dbReference type="Proteomes" id="UP001190700"/>
    </source>
</evidence>
<keyword evidence="11" id="KW-1185">Reference proteome</keyword>
<keyword evidence="7 8" id="KW-0472">Membrane</keyword>
<accession>A0AAE0FCN3</accession>
<dbReference type="InterPro" id="IPR050391">
    <property type="entry name" value="Mito_Metabolite_Transporter"/>
</dbReference>
<evidence type="ECO:0000256" key="9">
    <source>
        <dbReference type="RuleBase" id="RU000488"/>
    </source>
</evidence>
<dbReference type="Pfam" id="PF00153">
    <property type="entry name" value="Mito_carr"/>
    <property type="match status" value="3"/>
</dbReference>
<protein>
    <submittedName>
        <fullName evidence="10">Uncharacterized protein</fullName>
    </submittedName>
</protein>
<comment type="caution">
    <text evidence="10">The sequence shown here is derived from an EMBL/GenBank/DDBJ whole genome shotgun (WGS) entry which is preliminary data.</text>
</comment>
<evidence type="ECO:0000256" key="3">
    <source>
        <dbReference type="ARBA" id="ARBA00022448"/>
    </source>
</evidence>
<reference evidence="10 11" key="1">
    <citation type="journal article" date="2015" name="Genome Biol. Evol.">
        <title>Comparative Genomics of a Bacterivorous Green Alga Reveals Evolutionary Causalities and Consequences of Phago-Mixotrophic Mode of Nutrition.</title>
        <authorList>
            <person name="Burns J.A."/>
            <person name="Paasch A."/>
            <person name="Narechania A."/>
            <person name="Kim E."/>
        </authorList>
    </citation>
    <scope>NUCLEOTIDE SEQUENCE [LARGE SCALE GENOMIC DNA]</scope>
    <source>
        <strain evidence="10 11">PLY_AMNH</strain>
    </source>
</reference>
<dbReference type="InterPro" id="IPR018108">
    <property type="entry name" value="MCP_transmembrane"/>
</dbReference>
<organism evidence="10 11">
    <name type="scientific">Cymbomonas tetramitiformis</name>
    <dbReference type="NCBI Taxonomy" id="36881"/>
    <lineage>
        <taxon>Eukaryota</taxon>
        <taxon>Viridiplantae</taxon>
        <taxon>Chlorophyta</taxon>
        <taxon>Pyramimonadophyceae</taxon>
        <taxon>Pyramimonadales</taxon>
        <taxon>Pyramimonadaceae</taxon>
        <taxon>Cymbomonas</taxon>
    </lineage>
</organism>
<dbReference type="SUPFAM" id="SSF103506">
    <property type="entry name" value="Mitochondrial carrier"/>
    <property type="match status" value="1"/>
</dbReference>
<dbReference type="PANTHER" id="PTHR45618">
    <property type="entry name" value="MITOCHONDRIAL DICARBOXYLATE CARRIER-RELATED"/>
    <property type="match status" value="1"/>
</dbReference>
<dbReference type="PROSITE" id="PS50920">
    <property type="entry name" value="SOLCAR"/>
    <property type="match status" value="3"/>
</dbReference>
<proteinExistence type="inferred from homology"/>
<feature type="repeat" description="Solcar" evidence="8">
    <location>
        <begin position="95"/>
        <end position="186"/>
    </location>
</feature>
<dbReference type="Gene3D" id="1.50.40.10">
    <property type="entry name" value="Mitochondrial carrier domain"/>
    <property type="match status" value="1"/>
</dbReference>
<evidence type="ECO:0000256" key="1">
    <source>
        <dbReference type="ARBA" id="ARBA00004141"/>
    </source>
</evidence>
<keyword evidence="5" id="KW-0677">Repeat</keyword>
<dbReference type="AlphaFoldDB" id="A0AAE0FCN3"/>
<comment type="similarity">
    <text evidence="2 9">Belongs to the mitochondrial carrier (TC 2.A.29) family.</text>
</comment>